<feature type="region of interest" description="Disordered" evidence="1">
    <location>
        <begin position="47"/>
        <end position="93"/>
    </location>
</feature>
<dbReference type="KEGG" id="dosa:Os02g0142060"/>
<proteinExistence type="predicted"/>
<dbReference type="Proteomes" id="UP000000763">
    <property type="component" value="Chromosome 2"/>
</dbReference>
<protein>
    <submittedName>
        <fullName evidence="2">Os02g0142060 protein</fullName>
    </submittedName>
</protein>
<gene>
    <name evidence="2" type="ordered locus">Os02g0142060</name>
</gene>
<evidence type="ECO:0000256" key="1">
    <source>
        <dbReference type="SAM" id="MobiDB-lite"/>
    </source>
</evidence>
<reference evidence="2 3" key="1">
    <citation type="journal article" date="2005" name="Nature">
        <title>The map-based sequence of the rice genome.</title>
        <authorList>
            <consortium name="International rice genome sequencing project (IRGSP)"/>
            <person name="Matsumoto T."/>
            <person name="Wu J."/>
            <person name="Kanamori H."/>
            <person name="Katayose Y."/>
            <person name="Fujisawa M."/>
            <person name="Namiki N."/>
            <person name="Mizuno H."/>
            <person name="Yamamoto K."/>
            <person name="Antonio B.A."/>
            <person name="Baba T."/>
            <person name="Sakata K."/>
            <person name="Nagamura Y."/>
            <person name="Aoki H."/>
            <person name="Arikawa K."/>
            <person name="Arita K."/>
            <person name="Bito T."/>
            <person name="Chiden Y."/>
            <person name="Fujitsuka N."/>
            <person name="Fukunaka R."/>
            <person name="Hamada M."/>
            <person name="Harada C."/>
            <person name="Hayashi A."/>
            <person name="Hijishita S."/>
            <person name="Honda M."/>
            <person name="Hosokawa S."/>
            <person name="Ichikawa Y."/>
            <person name="Idonuma A."/>
            <person name="Iijima M."/>
            <person name="Ikeda M."/>
            <person name="Ikeno M."/>
            <person name="Ito K."/>
            <person name="Ito S."/>
            <person name="Ito T."/>
            <person name="Ito Y."/>
            <person name="Ito Y."/>
            <person name="Iwabuchi A."/>
            <person name="Kamiya K."/>
            <person name="Karasawa W."/>
            <person name="Kurita K."/>
            <person name="Katagiri S."/>
            <person name="Kikuta A."/>
            <person name="Kobayashi H."/>
            <person name="Kobayashi N."/>
            <person name="Machita K."/>
            <person name="Maehara T."/>
            <person name="Masukawa M."/>
            <person name="Mizubayashi T."/>
            <person name="Mukai Y."/>
            <person name="Nagasaki H."/>
            <person name="Nagata Y."/>
            <person name="Naito S."/>
            <person name="Nakashima M."/>
            <person name="Nakama Y."/>
            <person name="Nakamichi Y."/>
            <person name="Nakamura M."/>
            <person name="Meguro A."/>
            <person name="Negishi M."/>
            <person name="Ohta I."/>
            <person name="Ohta T."/>
            <person name="Okamoto M."/>
            <person name="Ono N."/>
            <person name="Saji S."/>
            <person name="Sakaguchi M."/>
            <person name="Sakai K."/>
            <person name="Shibata M."/>
            <person name="Shimokawa T."/>
            <person name="Song J."/>
            <person name="Takazaki Y."/>
            <person name="Terasawa K."/>
            <person name="Tsugane M."/>
            <person name="Tsuji K."/>
            <person name="Ueda S."/>
            <person name="Waki K."/>
            <person name="Yamagata H."/>
            <person name="Yamamoto M."/>
            <person name="Yamamoto S."/>
            <person name="Yamane H."/>
            <person name="Yoshiki S."/>
            <person name="Yoshihara R."/>
            <person name="Yukawa K."/>
            <person name="Zhong H."/>
            <person name="Yano M."/>
            <person name="Yuan Q."/>
            <person name="Ouyang S."/>
            <person name="Liu J."/>
            <person name="Jones K.M."/>
            <person name="Gansberger K."/>
            <person name="Moffat K."/>
            <person name="Hill J."/>
            <person name="Bera J."/>
            <person name="Fadrosh D."/>
            <person name="Jin S."/>
            <person name="Johri S."/>
            <person name="Kim M."/>
            <person name="Overton L."/>
            <person name="Reardon M."/>
            <person name="Tsitrin T."/>
            <person name="Vuong H."/>
            <person name="Weaver B."/>
            <person name="Ciecko A."/>
            <person name="Tallon L."/>
            <person name="Jackson J."/>
            <person name="Pai G."/>
            <person name="Aken S.V."/>
            <person name="Utterback T."/>
            <person name="Reidmuller S."/>
            <person name="Feldblyum T."/>
            <person name="Hsiao J."/>
            <person name="Zismann V."/>
            <person name="Iobst S."/>
            <person name="de Vazeille A.R."/>
            <person name="Buell C.R."/>
            <person name="Ying K."/>
            <person name="Li Y."/>
            <person name="Lu T."/>
            <person name="Huang Y."/>
            <person name="Zhao Q."/>
            <person name="Feng Q."/>
            <person name="Zhang L."/>
            <person name="Zhu J."/>
            <person name="Weng Q."/>
            <person name="Mu J."/>
            <person name="Lu Y."/>
            <person name="Fan D."/>
            <person name="Liu Y."/>
            <person name="Guan J."/>
            <person name="Zhang Y."/>
            <person name="Yu S."/>
            <person name="Liu X."/>
            <person name="Zhang Y."/>
            <person name="Hong G."/>
            <person name="Han B."/>
            <person name="Choisne N."/>
            <person name="Demange N."/>
            <person name="Orjeda G."/>
            <person name="Samain S."/>
            <person name="Cattolico L."/>
            <person name="Pelletier E."/>
            <person name="Couloux A."/>
            <person name="Segurens B."/>
            <person name="Wincker P."/>
            <person name="D'Hont A."/>
            <person name="Scarpelli C."/>
            <person name="Weissenbach J."/>
            <person name="Salanoubat M."/>
            <person name="Quetier F."/>
            <person name="Yu Y."/>
            <person name="Kim H.R."/>
            <person name="Rambo T."/>
            <person name="Currie J."/>
            <person name="Collura K."/>
            <person name="Luo M."/>
            <person name="Yang T."/>
            <person name="Ammiraju J.S.S."/>
            <person name="Engler F."/>
            <person name="Soderlund C."/>
            <person name="Wing R.A."/>
            <person name="Palmer L.E."/>
            <person name="de la Bastide M."/>
            <person name="Spiegel L."/>
            <person name="Nascimento L."/>
            <person name="Zutavern T."/>
            <person name="O'Shaughnessy A."/>
            <person name="Dike S."/>
            <person name="Dedhia N."/>
            <person name="Preston R."/>
            <person name="Balija V."/>
            <person name="McCombie W.R."/>
            <person name="Chow T."/>
            <person name="Chen H."/>
            <person name="Chung M."/>
            <person name="Chen C."/>
            <person name="Shaw J."/>
            <person name="Wu H."/>
            <person name="Hsiao K."/>
            <person name="Chao Y."/>
            <person name="Chu M."/>
            <person name="Cheng C."/>
            <person name="Hour A."/>
            <person name="Lee P."/>
            <person name="Lin S."/>
            <person name="Lin Y."/>
            <person name="Liou J."/>
            <person name="Liu S."/>
            <person name="Hsing Y."/>
            <person name="Raghuvanshi S."/>
            <person name="Mohanty A."/>
            <person name="Bharti A.K."/>
            <person name="Gaur A."/>
            <person name="Gupta V."/>
            <person name="Kumar D."/>
            <person name="Ravi V."/>
            <person name="Vij S."/>
            <person name="Kapur A."/>
            <person name="Khurana P."/>
            <person name="Khurana P."/>
            <person name="Khurana J.P."/>
            <person name="Tyagi A.K."/>
            <person name="Gaikwad K."/>
            <person name="Singh A."/>
            <person name="Dalal V."/>
            <person name="Srivastava S."/>
            <person name="Dixit A."/>
            <person name="Pal A.K."/>
            <person name="Ghazi I.A."/>
            <person name="Yadav M."/>
            <person name="Pandit A."/>
            <person name="Bhargava A."/>
            <person name="Sureshbabu K."/>
            <person name="Batra K."/>
            <person name="Sharma T.R."/>
            <person name="Mohapatra T."/>
            <person name="Singh N.K."/>
            <person name="Messing J."/>
            <person name="Nelson A.B."/>
            <person name="Fuks G."/>
            <person name="Kavchok S."/>
            <person name="Keizer G."/>
            <person name="Linton E."/>
            <person name="Llaca V."/>
            <person name="Song R."/>
            <person name="Tanyolac B."/>
            <person name="Young S."/>
            <person name="Ho-Il K."/>
            <person name="Hahn J.H."/>
            <person name="Sangsakoo G."/>
            <person name="Vanavichit A."/>
            <person name="de Mattos Luiz.A.T."/>
            <person name="Zimmer P.D."/>
            <person name="Malone G."/>
            <person name="Dellagostin O."/>
            <person name="de Oliveira A.C."/>
            <person name="Bevan M."/>
            <person name="Bancroft I."/>
            <person name="Minx P."/>
            <person name="Cordum H."/>
            <person name="Wilson R."/>
            <person name="Cheng Z."/>
            <person name="Jin W."/>
            <person name="Jiang J."/>
            <person name="Leong S.A."/>
            <person name="Iwama H."/>
            <person name="Gojobori T."/>
            <person name="Itoh T."/>
            <person name="Niimura Y."/>
            <person name="Fujii Y."/>
            <person name="Habara T."/>
            <person name="Sakai H."/>
            <person name="Sato Y."/>
            <person name="Wilson G."/>
            <person name="Kumar K."/>
            <person name="McCouch S."/>
            <person name="Juretic N."/>
            <person name="Hoen D."/>
            <person name="Wright S."/>
            <person name="Bruskiewich R."/>
            <person name="Bureau T."/>
            <person name="Miyao A."/>
            <person name="Hirochika H."/>
            <person name="Nishikawa T."/>
            <person name="Kadowaki K."/>
            <person name="Sugiura M."/>
            <person name="Burr B."/>
            <person name="Sasaki T."/>
        </authorList>
    </citation>
    <scope>NUCLEOTIDE SEQUENCE [LARGE SCALE GENOMIC DNA]</scope>
    <source>
        <strain evidence="3">cv. Nipponbare</strain>
    </source>
</reference>
<accession>C7IZ76</accession>
<sequence>MFCLRRRLSDSLAQWAGANPSPLVAAGTDRSPFLSFVSSLCSLLPLSHSDGGRGNNGQGSHSDSGRGGDGQGGHSGDGSAAAKTAKARGRRRRWWAMDPVLGGAWVTARLGGGGGGSRVVASMVGGGSGVGKHASGGEAVGSRSGC</sequence>
<dbReference type="EMBL" id="AP008208">
    <property type="protein sequence ID" value="BAH91525.1"/>
    <property type="molecule type" value="Genomic_DNA"/>
</dbReference>
<name>C7IZ76_ORYSJ</name>
<dbReference type="AlphaFoldDB" id="C7IZ76"/>
<evidence type="ECO:0000313" key="2">
    <source>
        <dbReference type="EMBL" id="BAH91525.1"/>
    </source>
</evidence>
<organism evidence="2 3">
    <name type="scientific">Oryza sativa subsp. japonica</name>
    <name type="common">Rice</name>
    <dbReference type="NCBI Taxonomy" id="39947"/>
    <lineage>
        <taxon>Eukaryota</taxon>
        <taxon>Viridiplantae</taxon>
        <taxon>Streptophyta</taxon>
        <taxon>Embryophyta</taxon>
        <taxon>Tracheophyta</taxon>
        <taxon>Spermatophyta</taxon>
        <taxon>Magnoliopsida</taxon>
        <taxon>Liliopsida</taxon>
        <taxon>Poales</taxon>
        <taxon>Poaceae</taxon>
        <taxon>BOP clade</taxon>
        <taxon>Oryzoideae</taxon>
        <taxon>Oryzeae</taxon>
        <taxon>Oryzinae</taxon>
        <taxon>Oryza</taxon>
        <taxon>Oryza sativa</taxon>
    </lineage>
</organism>
<evidence type="ECO:0000313" key="3">
    <source>
        <dbReference type="Proteomes" id="UP000000763"/>
    </source>
</evidence>
<reference evidence="3" key="2">
    <citation type="journal article" date="2008" name="Nucleic Acids Res.">
        <title>The rice annotation project database (RAP-DB): 2008 update.</title>
        <authorList>
            <consortium name="The rice annotation project (RAP)"/>
        </authorList>
    </citation>
    <scope>GENOME REANNOTATION</scope>
    <source>
        <strain evidence="3">cv. Nipponbare</strain>
    </source>
</reference>
<feature type="compositionally biased region" description="Gly residues" evidence="1">
    <location>
        <begin position="65"/>
        <end position="76"/>
    </location>
</feature>